<comment type="similarity">
    <text evidence="1">Belongs to the CAND family.</text>
</comment>
<dbReference type="GO" id="GO:0004674">
    <property type="term" value="F:protein serine/threonine kinase activity"/>
    <property type="evidence" value="ECO:0007669"/>
    <property type="project" value="UniProtKB-KW"/>
</dbReference>
<evidence type="ECO:0000256" key="5">
    <source>
        <dbReference type="ARBA" id="ARBA00022777"/>
    </source>
</evidence>
<gene>
    <name evidence="9" type="primary">g442</name>
    <name evidence="9" type="ORF">C2E20_0442</name>
</gene>
<evidence type="ECO:0000256" key="1">
    <source>
        <dbReference type="ARBA" id="ARBA00007657"/>
    </source>
</evidence>
<feature type="region of interest" description="Disordered" evidence="7">
    <location>
        <begin position="1575"/>
        <end position="1597"/>
    </location>
</feature>
<feature type="compositionally biased region" description="Acidic residues" evidence="7">
    <location>
        <begin position="315"/>
        <end position="341"/>
    </location>
</feature>
<dbReference type="InterPro" id="IPR013932">
    <property type="entry name" value="TATA-bd_TIP120"/>
</dbReference>
<keyword evidence="10" id="KW-1185">Reference proteome</keyword>
<feature type="compositionally biased region" description="Low complexity" evidence="7">
    <location>
        <begin position="1580"/>
        <end position="1596"/>
    </location>
</feature>
<evidence type="ECO:0000313" key="9">
    <source>
        <dbReference type="EMBL" id="PSC76087.1"/>
    </source>
</evidence>
<dbReference type="SMART" id="SM00811">
    <property type="entry name" value="Alpha_kinase"/>
    <property type="match status" value="1"/>
</dbReference>
<dbReference type="Gene3D" id="3.20.200.10">
    <property type="entry name" value="MHCK/EF2 kinase"/>
    <property type="match status" value="1"/>
</dbReference>
<evidence type="ECO:0000256" key="7">
    <source>
        <dbReference type="SAM" id="MobiDB-lite"/>
    </source>
</evidence>
<dbReference type="PROSITE" id="PS51158">
    <property type="entry name" value="ALPHA_KINASE"/>
    <property type="match status" value="1"/>
</dbReference>
<proteinExistence type="inferred from homology"/>
<comment type="caution">
    <text evidence="9">The sequence shown here is derived from an EMBL/GenBank/DDBJ whole genome shotgun (WGS) entry which is preliminary data.</text>
</comment>
<evidence type="ECO:0000313" key="10">
    <source>
        <dbReference type="Proteomes" id="UP000239649"/>
    </source>
</evidence>
<dbReference type="PANTHER" id="PTHR12696">
    <property type="entry name" value="TIP120"/>
    <property type="match status" value="1"/>
</dbReference>
<dbReference type="SUPFAM" id="SSF48371">
    <property type="entry name" value="ARM repeat"/>
    <property type="match status" value="1"/>
</dbReference>
<organism evidence="9 10">
    <name type="scientific">Micractinium conductrix</name>
    <dbReference type="NCBI Taxonomy" id="554055"/>
    <lineage>
        <taxon>Eukaryota</taxon>
        <taxon>Viridiplantae</taxon>
        <taxon>Chlorophyta</taxon>
        <taxon>core chlorophytes</taxon>
        <taxon>Trebouxiophyceae</taxon>
        <taxon>Chlorellales</taxon>
        <taxon>Chlorellaceae</taxon>
        <taxon>Chlorella clade</taxon>
        <taxon>Micractinium</taxon>
    </lineage>
</organism>
<evidence type="ECO:0000256" key="2">
    <source>
        <dbReference type="ARBA" id="ARBA00022527"/>
    </source>
</evidence>
<feature type="region of interest" description="Disordered" evidence="7">
    <location>
        <begin position="615"/>
        <end position="640"/>
    </location>
</feature>
<name>A0A2P6VPV0_9CHLO</name>
<feature type="region of interest" description="Disordered" evidence="7">
    <location>
        <begin position="315"/>
        <end position="342"/>
    </location>
</feature>
<dbReference type="InterPro" id="IPR039852">
    <property type="entry name" value="CAND1/CAND2"/>
</dbReference>
<dbReference type="InterPro" id="IPR016024">
    <property type="entry name" value="ARM-type_fold"/>
</dbReference>
<dbReference type="InterPro" id="IPR004166">
    <property type="entry name" value="a-kinase_dom"/>
</dbReference>
<evidence type="ECO:0000256" key="4">
    <source>
        <dbReference type="ARBA" id="ARBA00022737"/>
    </source>
</evidence>
<dbReference type="Gene3D" id="1.25.10.10">
    <property type="entry name" value="Leucine-rich Repeat Variant"/>
    <property type="match status" value="1"/>
</dbReference>
<feature type="region of interest" description="Disordered" evidence="7">
    <location>
        <begin position="1458"/>
        <end position="1487"/>
    </location>
</feature>
<reference evidence="9 10" key="1">
    <citation type="journal article" date="2018" name="Plant J.">
        <title>Genome sequences of Chlorella sorokiniana UTEX 1602 and Micractinium conductrix SAG 241.80: implications to maltose excretion by a green alga.</title>
        <authorList>
            <person name="Arriola M.B."/>
            <person name="Velmurugan N."/>
            <person name="Zhang Y."/>
            <person name="Plunkett M.H."/>
            <person name="Hondzo H."/>
            <person name="Barney B.M."/>
        </authorList>
    </citation>
    <scope>NUCLEOTIDE SEQUENCE [LARGE SCALE GENOMIC DNA]</scope>
    <source>
        <strain evidence="9 10">SAG 241.80</strain>
    </source>
</reference>
<accession>A0A2P6VPV0</accession>
<dbReference type="InterPro" id="IPR011989">
    <property type="entry name" value="ARM-like"/>
</dbReference>
<dbReference type="EMBL" id="LHPF02000001">
    <property type="protein sequence ID" value="PSC76087.1"/>
    <property type="molecule type" value="Genomic_DNA"/>
</dbReference>
<dbReference type="OrthoDB" id="6260732at2759"/>
<dbReference type="Pfam" id="PF08623">
    <property type="entry name" value="TIP120"/>
    <property type="match status" value="1"/>
</dbReference>
<dbReference type="Pfam" id="PF02816">
    <property type="entry name" value="Alpha_kinase"/>
    <property type="match status" value="1"/>
</dbReference>
<evidence type="ECO:0000256" key="3">
    <source>
        <dbReference type="ARBA" id="ARBA00022679"/>
    </source>
</evidence>
<dbReference type="GO" id="GO:0010265">
    <property type="term" value="P:SCF complex assembly"/>
    <property type="evidence" value="ECO:0007669"/>
    <property type="project" value="InterPro"/>
</dbReference>
<keyword evidence="6" id="KW-0833">Ubl conjugation pathway</keyword>
<dbReference type="Gene3D" id="3.30.200.20">
    <property type="entry name" value="Phosphorylase Kinase, domain 1"/>
    <property type="match status" value="1"/>
</dbReference>
<protein>
    <submittedName>
        <fullName evidence="9">Cullin-associated NEDD8-dissociated 1 isoform A</fullName>
    </submittedName>
</protein>
<dbReference type="SUPFAM" id="SSF56112">
    <property type="entry name" value="Protein kinase-like (PK-like)"/>
    <property type="match status" value="1"/>
</dbReference>
<evidence type="ECO:0000256" key="6">
    <source>
        <dbReference type="ARBA" id="ARBA00022786"/>
    </source>
</evidence>
<dbReference type="InterPro" id="IPR011009">
    <property type="entry name" value="Kinase-like_dom_sf"/>
</dbReference>
<feature type="domain" description="Alpha-type protein kinase" evidence="8">
    <location>
        <begin position="1345"/>
        <end position="1630"/>
    </location>
</feature>
<keyword evidence="5" id="KW-0418">Kinase</keyword>
<sequence>MASVTLSLILEKVASRDKDFRYMATSDLANELAKESFRFDSPTTEKQVSDVVLQQLEDASGDISGLAVKCLGHLVNKNRDEQLGEVVGALCTKMLSGTKEQLRDVASLGLKTVVAELSSKRAGVLVGTATPRLIEGLKAEASDIVSSSLDILAELTARYGASLPDPEGLKKALLPELDESRAGVRKRAIQCLASLAAALPPPSLSELCTTVLDRLDAKGLKPDTARTYVQALGAISKAVGHKFGPHLPRSVPLCIRYLRSAAEGDEELREYCLQALESFVLRSPQEARAQLGDILPVCLEFLRFDPNYAAADEMGDDEEADDMEAEEDEDASEEEWSDDEDTSWKVRRAAAKAVSAVITHFPDLLTEVYPKVAPTLAARFREREETVKQDVFQAYVDLLRQVGLAARRSDGAATGLLRADIPAVMRAVAKQLRHKSAKTKVGVFRVLLELVAVTPDAVGGHAGELLPGIQAALRDPSSAGASSKIQALQFLNSAMSANSPATFQPSAAALSKPVFEAVGERYYKVAAEALRVCEQLVRVVRPDVGAPMDASLQPLVKPLYECVMARLSAQDQDQEVKECAISCMAAAVASLGDVLGADVAQVGALAAEFAELPPRGERAKKRAKRETKPPPPPPASAAEGPEVLRVLLDRLRNEITRTAAVRALATIARSPLNIDLSSVLAPALAELTSFLRKANRQLRQASLSALDAIVTKDGSRVEDAVLMLALEEAAALVNEGDLLVTALSLGFATTALREQPTCAATVCDKVLPQAIALVKSPLLQGSALEALQAFFHALVSSGAKGASADQLLGHLTVAGTEPDASRSAQHAAAQCFAVLSAASGQGGVNATVERLLRVLQDPKQDDTHKRFALLCIGELGRRADFSAFPTLPDLLTAALGSELIAESASTALGGVAAGNLGAYLPLLLRHVHAQAGNPKQLYQLLKALNEVITSIAHGAAQSGVGAAMSDAQQAEVLQLLLSAAGESEEECRAVVAECLGSLALLNGKLVLPTLRSQLGSPSAETRTAVVAAVRHCLVDPPHPIDSLLAEAMPDFLERMGDDDRHVRRAAVQALSTGAHTKPGLVADHLGGVLPLLYQQTVVNTALIRIVDLGPFKHQIDDGLELRKSAFECMDELLDRCYDRLDATAFIAHLEGGLKDHYDVKTICHPILTKLAAIAPGQVTSALDRLVEPLAGTLQAKVKADAVKQEIDRNEDMLRSCLRAVDALAKLPNAAQVAPFKQFMDSVVLGPTLKEKYIAIKEERRELEGADGMDISYLRSSLFGDPERAAALFPDCRIPGTTEQEEYSGADAANCLCRGPPPEWGGDADWGLGARWCGWQAGTEWRFAAARTADDGLEVVRSEQPVRLSVCSKPFADGSVSHAFHCRDDAGGRWVLKRPLWQPAALCGARQQQRLAALTTDAETAAICHSAAQAFTQTLLAACEAAADVAYLPASVVVLEPLPEEGSGPGGGSAGSASGDNHVAPRGGQPPAAEAYLKEPWLECGANCQWVKWTRNDGKILGDGRGDEVMQAFTHFSLAFLRQALGIDAIILDAQGAVLEEGGRRRYVLSDPAICSVAPDADECSSPSRPSRPGSAGSSSSFGKTDLGRRAIAAFLAAHTCGAACRRCGCDGVRL</sequence>
<dbReference type="STRING" id="554055.A0A2P6VPV0"/>
<keyword evidence="3" id="KW-0808">Transferase</keyword>
<keyword evidence="2" id="KW-0723">Serine/threonine-protein kinase</keyword>
<keyword evidence="4" id="KW-0677">Repeat</keyword>
<dbReference type="GO" id="GO:0005524">
    <property type="term" value="F:ATP binding"/>
    <property type="evidence" value="ECO:0007669"/>
    <property type="project" value="InterPro"/>
</dbReference>
<dbReference type="Proteomes" id="UP000239649">
    <property type="component" value="Unassembled WGS sequence"/>
</dbReference>
<evidence type="ECO:0000259" key="8">
    <source>
        <dbReference type="PROSITE" id="PS51158"/>
    </source>
</evidence>
<dbReference type="Pfam" id="PF25782">
    <property type="entry name" value="TPR_CAND1"/>
    <property type="match status" value="1"/>
</dbReference>